<evidence type="ECO:0000313" key="1">
    <source>
        <dbReference type="EMBL" id="KKN74101.1"/>
    </source>
</evidence>
<organism evidence="1">
    <name type="scientific">marine sediment metagenome</name>
    <dbReference type="NCBI Taxonomy" id="412755"/>
    <lineage>
        <taxon>unclassified sequences</taxon>
        <taxon>metagenomes</taxon>
        <taxon>ecological metagenomes</taxon>
    </lineage>
</organism>
<protein>
    <submittedName>
        <fullName evidence="1">Uncharacterized protein</fullName>
    </submittedName>
</protein>
<dbReference type="AlphaFoldDB" id="A0A0F9VKS1"/>
<name>A0A0F9VKS1_9ZZZZ</name>
<comment type="caution">
    <text evidence="1">The sequence shown here is derived from an EMBL/GenBank/DDBJ whole genome shotgun (WGS) entry which is preliminary data.</text>
</comment>
<proteinExistence type="predicted"/>
<sequence>MSEYDDLTLDELVHLARYHLKGVDGLIAQEHFGAVRDTFRRVERVLDVAEGVLAVMAEG</sequence>
<gene>
    <name evidence="1" type="ORF">LCGC14_0394410</name>
</gene>
<reference evidence="1" key="1">
    <citation type="journal article" date="2015" name="Nature">
        <title>Complex archaea that bridge the gap between prokaryotes and eukaryotes.</title>
        <authorList>
            <person name="Spang A."/>
            <person name="Saw J.H."/>
            <person name="Jorgensen S.L."/>
            <person name="Zaremba-Niedzwiedzka K."/>
            <person name="Martijn J."/>
            <person name="Lind A.E."/>
            <person name="van Eijk R."/>
            <person name="Schleper C."/>
            <person name="Guy L."/>
            <person name="Ettema T.J."/>
        </authorList>
    </citation>
    <scope>NUCLEOTIDE SEQUENCE</scope>
</reference>
<dbReference type="EMBL" id="LAZR01000332">
    <property type="protein sequence ID" value="KKN74101.1"/>
    <property type="molecule type" value="Genomic_DNA"/>
</dbReference>
<accession>A0A0F9VKS1</accession>